<evidence type="ECO:0000256" key="2">
    <source>
        <dbReference type="SAM" id="MobiDB-lite"/>
    </source>
</evidence>
<dbReference type="PANTHER" id="PTHR31314:SF189">
    <property type="entry name" value="HTH MYB-TYPE DOMAIN-CONTAINING PROTEIN"/>
    <property type="match status" value="1"/>
</dbReference>
<accession>A0AAD5DZD4</accession>
<feature type="region of interest" description="Disordered" evidence="2">
    <location>
        <begin position="131"/>
        <end position="210"/>
    </location>
</feature>
<dbReference type="Gene3D" id="1.10.10.60">
    <property type="entry name" value="Homeodomain-like"/>
    <property type="match status" value="2"/>
</dbReference>
<dbReference type="Gene3D" id="3.80.10.10">
    <property type="entry name" value="Ribonuclease Inhibitor"/>
    <property type="match status" value="1"/>
</dbReference>
<dbReference type="PANTHER" id="PTHR31314">
    <property type="entry name" value="MYB FAMILY TRANSCRIPTION FACTOR PHL7-LIKE"/>
    <property type="match status" value="1"/>
</dbReference>
<dbReference type="SUPFAM" id="SSF52047">
    <property type="entry name" value="RNI-like"/>
    <property type="match status" value="1"/>
</dbReference>
<name>A0AAD5DZD4_9CHLO</name>
<dbReference type="GO" id="GO:0005930">
    <property type="term" value="C:axoneme"/>
    <property type="evidence" value="ECO:0007669"/>
    <property type="project" value="UniProtKB-SubCell"/>
</dbReference>
<dbReference type="Proteomes" id="UP001205105">
    <property type="component" value="Unassembled WGS sequence"/>
</dbReference>
<comment type="caution">
    <text evidence="3">The sequence shown here is derived from an EMBL/GenBank/DDBJ whole genome shotgun (WGS) entry which is preliminary data.</text>
</comment>
<dbReference type="AlphaFoldDB" id="A0AAD5DZD4"/>
<feature type="region of interest" description="Disordered" evidence="2">
    <location>
        <begin position="255"/>
        <end position="301"/>
    </location>
</feature>
<reference evidence="3" key="1">
    <citation type="submission" date="2020-11" db="EMBL/GenBank/DDBJ databases">
        <title>Chlorella ohadii genome sequencing and assembly.</title>
        <authorList>
            <person name="Murik O."/>
            <person name="Treves H."/>
            <person name="Kedem I."/>
            <person name="Shotland Y."/>
            <person name="Kaplan A."/>
        </authorList>
    </citation>
    <scope>NUCLEOTIDE SEQUENCE</scope>
    <source>
        <strain evidence="3">1</strain>
    </source>
</reference>
<feature type="compositionally biased region" description="Basic residues" evidence="2">
    <location>
        <begin position="172"/>
        <end position="183"/>
    </location>
</feature>
<comment type="subcellular location">
    <subcellularLocation>
        <location evidence="1">Cytoplasm</location>
        <location evidence="1">Cytoskeleton</location>
        <location evidence="1">Cilium axoneme</location>
    </subcellularLocation>
</comment>
<protein>
    <submittedName>
        <fullName evidence="3">Uncharacterized protein</fullName>
    </submittedName>
</protein>
<evidence type="ECO:0000313" key="3">
    <source>
        <dbReference type="EMBL" id="KAI7845055.1"/>
    </source>
</evidence>
<evidence type="ECO:0000256" key="1">
    <source>
        <dbReference type="ARBA" id="ARBA00004430"/>
    </source>
</evidence>
<dbReference type="InterPro" id="IPR032675">
    <property type="entry name" value="LRR_dom_sf"/>
</dbReference>
<dbReference type="GO" id="GO:0003700">
    <property type="term" value="F:DNA-binding transcription factor activity"/>
    <property type="evidence" value="ECO:0007669"/>
    <property type="project" value="InterPro"/>
</dbReference>
<gene>
    <name evidence="3" type="ORF">COHA_001420</name>
</gene>
<feature type="compositionally biased region" description="Low complexity" evidence="2">
    <location>
        <begin position="257"/>
        <end position="301"/>
    </location>
</feature>
<proteinExistence type="predicted"/>
<feature type="compositionally biased region" description="Acidic residues" evidence="2">
    <location>
        <begin position="188"/>
        <end position="198"/>
    </location>
</feature>
<keyword evidence="4" id="KW-1185">Reference proteome</keyword>
<dbReference type="EMBL" id="JADXDR010000022">
    <property type="protein sequence ID" value="KAI7845055.1"/>
    <property type="molecule type" value="Genomic_DNA"/>
</dbReference>
<dbReference type="InterPro" id="IPR046955">
    <property type="entry name" value="PHR1-like"/>
</dbReference>
<organism evidence="3 4">
    <name type="scientific">Chlorella ohadii</name>
    <dbReference type="NCBI Taxonomy" id="2649997"/>
    <lineage>
        <taxon>Eukaryota</taxon>
        <taxon>Viridiplantae</taxon>
        <taxon>Chlorophyta</taxon>
        <taxon>core chlorophytes</taxon>
        <taxon>Trebouxiophyceae</taxon>
        <taxon>Chlorellales</taxon>
        <taxon>Chlorellaceae</taxon>
        <taxon>Chlorella clade</taxon>
        <taxon>Chlorella</taxon>
    </lineage>
</organism>
<evidence type="ECO:0000313" key="4">
    <source>
        <dbReference type="Proteomes" id="UP001205105"/>
    </source>
</evidence>
<sequence length="794" mass="87104">MAERLKWTYRMEEAYDAAVVQCGGLEAAKPKGVFEAMQATGEFPELTLQAVKWHLQSHRRREAREREHGPSTEIKWTGRLEQLYESAVANLGGIWAAKPKDIHAQLVGEFPDLTVQSTKWHLYAQRRAEERVRQRQETTTPSSAAHQQQDEGEEQEQEERQQRSVARASRLGAKRRQSSRQRRRPIDEGEEEEDEEGEAPSPRMPRQQSASLLVSLPAAPESMLQDGLSPAAAAAAQVLPALAWGEVQSGMPSLLPAASPASEQQPQQGGQAVSAAAAHSASLASQQQQQQQQQQSVGRPVALRPQHAPWTVFAYAAACRALVHRQRRVQFIRQVVMALEQQANELRMVVDGLEGGRSDASSWPSLASFAIQVCVPMAPRLRGAAVSQGDRRSAIGVQIGVLPPELLVAAFAFAPLLERHSSLALVCCEWSELVHSPELLGSLDITICSADTGRLLTRLRALAEWMARKAAGQVQQLRLHFEAVGELEDAERSEPAVLVAVAAVAARSLRELSVTAKGVPLTPLGPWLALLEQLTSLELSSNQDVVHVSGFLHCLSELRHLRLEAADGAVQMEQGGSLPPGLTSLFVRSYNDELPQVRVRRAIADDQGLLGEPDEHILEQALPQLQQLTAVYLISQGLPDTPAALSSLRHLHTVCWSGYETEPRPLPGGPWLAGLRRLALSCHFLSDAASLKTLDAARHLQRLGLTHTLQGTGKIIRSVKGRPGRILYKVEEVKRVLEWAQRHASLQHLAMQELPVDMVGPLAAARRARPGLTIRINADVFAVACDYACLEYKI</sequence>